<feature type="region of interest" description="Disordered" evidence="1">
    <location>
        <begin position="180"/>
        <end position="206"/>
    </location>
</feature>
<feature type="compositionally biased region" description="Polar residues" evidence="1">
    <location>
        <begin position="182"/>
        <end position="195"/>
    </location>
</feature>
<dbReference type="OrthoDB" id="2407359at2759"/>
<protein>
    <submittedName>
        <fullName evidence="2">Uncharacterized protein</fullName>
    </submittedName>
</protein>
<dbReference type="Proteomes" id="UP000650833">
    <property type="component" value="Unassembled WGS sequence"/>
</dbReference>
<name>A0A8H7VGL7_9FUNG</name>
<comment type="caution">
    <text evidence="2">The sequence shown here is derived from an EMBL/GenBank/DDBJ whole genome shotgun (WGS) entry which is preliminary data.</text>
</comment>
<accession>A0A8H7VGL7</accession>
<reference evidence="2" key="1">
    <citation type="submission" date="2020-12" db="EMBL/GenBank/DDBJ databases">
        <title>Metabolic potential, ecology and presence of endohyphal bacteria is reflected in genomic diversity of Mucoromycotina.</title>
        <authorList>
            <person name="Muszewska A."/>
            <person name="Okrasinska A."/>
            <person name="Steczkiewicz K."/>
            <person name="Drgas O."/>
            <person name="Orlowska M."/>
            <person name="Perlinska-Lenart U."/>
            <person name="Aleksandrzak-Piekarczyk T."/>
            <person name="Szatraj K."/>
            <person name="Zielenkiewicz U."/>
            <person name="Pilsyk S."/>
            <person name="Malc E."/>
            <person name="Mieczkowski P."/>
            <person name="Kruszewska J.S."/>
            <person name="Biernat P."/>
            <person name="Pawlowska J."/>
        </authorList>
    </citation>
    <scope>NUCLEOTIDE SEQUENCE</scope>
    <source>
        <strain evidence="2">CBS 226.32</strain>
    </source>
</reference>
<proteinExistence type="predicted"/>
<dbReference type="AlphaFoldDB" id="A0A8H7VGL7"/>
<gene>
    <name evidence="2" type="ORF">INT46_005244</name>
</gene>
<evidence type="ECO:0000313" key="2">
    <source>
        <dbReference type="EMBL" id="KAG2213789.1"/>
    </source>
</evidence>
<dbReference type="EMBL" id="JAEPRC010000031">
    <property type="protein sequence ID" value="KAG2213789.1"/>
    <property type="molecule type" value="Genomic_DNA"/>
</dbReference>
<organism evidence="2 3">
    <name type="scientific">Mucor plumbeus</name>
    <dbReference type="NCBI Taxonomy" id="97098"/>
    <lineage>
        <taxon>Eukaryota</taxon>
        <taxon>Fungi</taxon>
        <taxon>Fungi incertae sedis</taxon>
        <taxon>Mucoromycota</taxon>
        <taxon>Mucoromycotina</taxon>
        <taxon>Mucoromycetes</taxon>
        <taxon>Mucorales</taxon>
        <taxon>Mucorineae</taxon>
        <taxon>Mucoraceae</taxon>
        <taxon>Mucor</taxon>
    </lineage>
</organism>
<evidence type="ECO:0000256" key="1">
    <source>
        <dbReference type="SAM" id="MobiDB-lite"/>
    </source>
</evidence>
<evidence type="ECO:0000313" key="3">
    <source>
        <dbReference type="Proteomes" id="UP000650833"/>
    </source>
</evidence>
<sequence>MKFIYGYEMNASAGQVGHVICPPLLSTKITLSSAGNTNRWVFYGTRKQILDWMREHGEITLENSIFAGGKTCDNNVHTEIVIDVQYVYDQEQSYADYIKSYFVDIHDAERVKVEIRPRVDSKDSVIPSLSRTIVASGTRLDDLVDDLQTEWFKPGQSYAQQTMHLFNDTPTPNHILGAKPPNSIQVSTDAQQPTAVETDLATATAH</sequence>
<keyword evidence="3" id="KW-1185">Reference proteome</keyword>